<comment type="similarity">
    <text evidence="9">Belongs to the anthranilate phosphoribosyltransferase family.</text>
</comment>
<evidence type="ECO:0000256" key="5">
    <source>
        <dbReference type="ARBA" id="ARBA00022822"/>
    </source>
</evidence>
<dbReference type="AlphaFoldDB" id="A0A1D8GEE0"/>
<dbReference type="Pfam" id="PF00591">
    <property type="entry name" value="Glycos_transf_3"/>
    <property type="match status" value="1"/>
</dbReference>
<dbReference type="Pfam" id="PF02885">
    <property type="entry name" value="Glycos_trans_3N"/>
    <property type="match status" value="1"/>
</dbReference>
<dbReference type="GO" id="GO:0000287">
    <property type="term" value="F:magnesium ion binding"/>
    <property type="evidence" value="ECO:0007669"/>
    <property type="project" value="UniProtKB-UniRule"/>
</dbReference>
<evidence type="ECO:0000313" key="12">
    <source>
        <dbReference type="EMBL" id="AOT69260.1"/>
    </source>
</evidence>
<evidence type="ECO:0000256" key="7">
    <source>
        <dbReference type="ARBA" id="ARBA00052328"/>
    </source>
</evidence>
<feature type="binding site" evidence="9">
    <location>
        <position position="226"/>
    </location>
    <ligand>
        <name>Mg(2+)</name>
        <dbReference type="ChEBI" id="CHEBI:18420"/>
        <label>1</label>
    </ligand>
</feature>
<feature type="binding site" evidence="9">
    <location>
        <begin position="90"/>
        <end position="93"/>
    </location>
    <ligand>
        <name>5-phospho-alpha-D-ribose 1-diphosphate</name>
        <dbReference type="ChEBI" id="CHEBI:58017"/>
    </ligand>
</feature>
<dbReference type="OrthoDB" id="9806430at2"/>
<gene>
    <name evidence="9" type="primary">trpD</name>
    <name evidence="12" type="ORF">Gferi_06575</name>
</gene>
<dbReference type="GO" id="GO:0005829">
    <property type="term" value="C:cytosol"/>
    <property type="evidence" value="ECO:0007669"/>
    <property type="project" value="TreeGrafter"/>
</dbReference>
<feature type="binding site" evidence="9">
    <location>
        <position position="226"/>
    </location>
    <ligand>
        <name>Mg(2+)</name>
        <dbReference type="ChEBI" id="CHEBI:18420"/>
        <label>2</label>
    </ligand>
</feature>
<evidence type="ECO:0000256" key="8">
    <source>
        <dbReference type="ARBA" id="ARBA00061188"/>
    </source>
</evidence>
<dbReference type="EC" id="2.4.2.18" evidence="9"/>
<evidence type="ECO:0000256" key="9">
    <source>
        <dbReference type="HAMAP-Rule" id="MF_00211"/>
    </source>
</evidence>
<feature type="binding site" evidence="9">
    <location>
        <begin position="108"/>
        <end position="116"/>
    </location>
    <ligand>
        <name>5-phospho-alpha-D-ribose 1-diphosphate</name>
        <dbReference type="ChEBI" id="CHEBI:58017"/>
    </ligand>
</feature>
<evidence type="ECO:0000256" key="4">
    <source>
        <dbReference type="ARBA" id="ARBA00022679"/>
    </source>
</evidence>
<comment type="subunit">
    <text evidence="9">Homodimer.</text>
</comment>
<dbReference type="RefSeq" id="WP_069974826.1">
    <property type="nucleotide sequence ID" value="NZ_CP017269.1"/>
</dbReference>
<keyword evidence="2 9" id="KW-0028">Amino-acid biosynthesis</keyword>
<feature type="binding site" evidence="9">
    <location>
        <position position="120"/>
    </location>
    <ligand>
        <name>5-phospho-alpha-D-ribose 1-diphosphate</name>
        <dbReference type="ChEBI" id="CHEBI:58017"/>
    </ligand>
</feature>
<feature type="binding site" evidence="9">
    <location>
        <position position="225"/>
    </location>
    <ligand>
        <name>Mg(2+)</name>
        <dbReference type="ChEBI" id="CHEBI:18420"/>
        <label>2</label>
    </ligand>
</feature>
<accession>A0A1D8GEE0</accession>
<evidence type="ECO:0000256" key="1">
    <source>
        <dbReference type="ARBA" id="ARBA00004907"/>
    </source>
</evidence>
<dbReference type="PANTHER" id="PTHR43285">
    <property type="entry name" value="ANTHRANILATE PHOSPHORIBOSYLTRANSFERASE"/>
    <property type="match status" value="1"/>
</dbReference>
<dbReference type="KEGG" id="gfe:Gferi_06575"/>
<reference evidence="12 13" key="1">
    <citation type="submission" date="2016-09" db="EMBL/GenBank/DDBJ databases">
        <title>Genomic analysis reveals versatility of anaerobic energy metabolism of Geosporobacter ferrireducens IRF9 of phylum Firmicutes.</title>
        <authorList>
            <person name="Kim S.-J."/>
        </authorList>
    </citation>
    <scope>NUCLEOTIDE SEQUENCE [LARGE SCALE GENOMIC DNA]</scope>
    <source>
        <strain evidence="12 13">IRF9</strain>
    </source>
</reference>
<feature type="binding site" evidence="9">
    <location>
        <position position="80"/>
    </location>
    <ligand>
        <name>anthranilate</name>
        <dbReference type="ChEBI" id="CHEBI:16567"/>
        <label>1</label>
    </ligand>
</feature>
<feature type="binding site" evidence="9">
    <location>
        <position position="80"/>
    </location>
    <ligand>
        <name>5-phospho-alpha-D-ribose 1-diphosphate</name>
        <dbReference type="ChEBI" id="CHEBI:58017"/>
    </ligand>
</feature>
<comment type="pathway">
    <text evidence="1 9">Amino-acid biosynthesis; L-tryptophan biosynthesis; L-tryptophan from chorismate: step 2/5.</text>
</comment>
<keyword evidence="3 9" id="KW-0328">Glycosyltransferase</keyword>
<dbReference type="InterPro" id="IPR035902">
    <property type="entry name" value="Nuc_phospho_transferase"/>
</dbReference>
<keyword evidence="6 9" id="KW-0057">Aromatic amino acid biosynthesis</keyword>
<dbReference type="InterPro" id="IPR036320">
    <property type="entry name" value="Glycosyl_Trfase_fam3_N_dom_sf"/>
</dbReference>
<feature type="binding site" evidence="9">
    <location>
        <position position="88"/>
    </location>
    <ligand>
        <name>5-phospho-alpha-D-ribose 1-diphosphate</name>
        <dbReference type="ChEBI" id="CHEBI:58017"/>
    </ligand>
</feature>
<dbReference type="InterPro" id="IPR017459">
    <property type="entry name" value="Glycosyl_Trfase_fam3_N_dom"/>
</dbReference>
<evidence type="ECO:0000313" key="13">
    <source>
        <dbReference type="Proteomes" id="UP000095743"/>
    </source>
</evidence>
<feature type="domain" description="Glycosyl transferase family 3 N-terminal" evidence="11">
    <location>
        <begin position="6"/>
        <end position="65"/>
    </location>
</feature>
<evidence type="ECO:0000256" key="3">
    <source>
        <dbReference type="ARBA" id="ARBA00022676"/>
    </source>
</evidence>
<sequence>MLTAAMDKVIKGQSLSENEMVTIMEDIMEGKATPAQIGGLLVALRIKGETLEEITGCAKAMRRKASPVKIDTDYAIDTCGTGGDGAHTFNVSTGAALVAAAAGATVVKHGNRSVSSKCGSADVLEHLGVNIELEPLAVQECVKALNIGFMYAPHFHQAMGYAAGPRRELGIRTIFNILGPLTNPAGVKGQVVGVFDERLTELMAAVLKNLGTERAMVVHGLDGLDEITIATKTKVSELKDDRIINYTIDPRDFGLPLGDRKDLEGGSPGQNAEILRRLFQGEQGVKRNMLLLNAGAAIYVGKQAASLEEGIRLAAETIDKKLVMKKLNQWIKKSQGEGL</sequence>
<dbReference type="UniPathway" id="UPA00035">
    <property type="reaction ID" value="UER00041"/>
</dbReference>
<evidence type="ECO:0000259" key="10">
    <source>
        <dbReference type="Pfam" id="PF00591"/>
    </source>
</evidence>
<feature type="binding site" evidence="9">
    <location>
        <position position="111"/>
    </location>
    <ligand>
        <name>anthranilate</name>
        <dbReference type="ChEBI" id="CHEBI:16567"/>
        <label>1</label>
    </ligand>
</feature>
<feature type="binding site" evidence="9">
    <location>
        <begin position="83"/>
        <end position="84"/>
    </location>
    <ligand>
        <name>5-phospho-alpha-D-ribose 1-diphosphate</name>
        <dbReference type="ChEBI" id="CHEBI:58017"/>
    </ligand>
</feature>
<dbReference type="SUPFAM" id="SSF52418">
    <property type="entry name" value="Nucleoside phosphorylase/phosphoribosyltransferase catalytic domain"/>
    <property type="match status" value="1"/>
</dbReference>
<comment type="cofactor">
    <cofactor evidence="9">
        <name>Mg(2+)</name>
        <dbReference type="ChEBI" id="CHEBI:18420"/>
    </cofactor>
    <text evidence="9">Binds 2 magnesium ions per monomer.</text>
</comment>
<comment type="caution">
    <text evidence="9">Lacks conserved residue(s) required for the propagation of feature annotation.</text>
</comment>
<comment type="similarity">
    <text evidence="8">In the C-terminal section; belongs to the anthranilate phosphoribosyltransferase family.</text>
</comment>
<dbReference type="InterPro" id="IPR000312">
    <property type="entry name" value="Glycosyl_Trfase_fam3"/>
</dbReference>
<dbReference type="FunFam" id="3.40.1030.10:FF:000002">
    <property type="entry name" value="Anthranilate phosphoribosyltransferase"/>
    <property type="match status" value="1"/>
</dbReference>
<dbReference type="GO" id="GO:0004048">
    <property type="term" value="F:anthranilate phosphoribosyltransferase activity"/>
    <property type="evidence" value="ECO:0007669"/>
    <property type="project" value="UniProtKB-UniRule"/>
</dbReference>
<feature type="binding site" evidence="9">
    <location>
        <position position="166"/>
    </location>
    <ligand>
        <name>anthranilate</name>
        <dbReference type="ChEBI" id="CHEBI:16567"/>
        <label>2</label>
    </ligand>
</feature>
<dbReference type="Gene3D" id="3.40.1030.10">
    <property type="entry name" value="Nucleoside phosphorylase/phosphoribosyltransferase catalytic domain"/>
    <property type="match status" value="1"/>
</dbReference>
<evidence type="ECO:0000256" key="6">
    <source>
        <dbReference type="ARBA" id="ARBA00023141"/>
    </source>
</evidence>
<keyword evidence="9" id="KW-0479">Metal-binding</keyword>
<protein>
    <recommendedName>
        <fullName evidence="9">Anthranilate phosphoribosyltransferase</fullName>
        <ecNumber evidence="9">2.4.2.18</ecNumber>
    </recommendedName>
</protein>
<dbReference type="Gene3D" id="1.20.970.10">
    <property type="entry name" value="Transferase, Pyrimidine Nucleoside Phosphorylase, Chain C"/>
    <property type="match status" value="1"/>
</dbReference>
<keyword evidence="5 9" id="KW-0822">Tryptophan biosynthesis</keyword>
<organism evidence="12 13">
    <name type="scientific">Geosporobacter ferrireducens</name>
    <dbReference type="NCBI Taxonomy" id="1424294"/>
    <lineage>
        <taxon>Bacteria</taxon>
        <taxon>Bacillati</taxon>
        <taxon>Bacillota</taxon>
        <taxon>Clostridia</taxon>
        <taxon>Peptostreptococcales</taxon>
        <taxon>Thermotaleaceae</taxon>
        <taxon>Geosporobacter</taxon>
    </lineage>
</organism>
<dbReference type="Proteomes" id="UP000095743">
    <property type="component" value="Chromosome"/>
</dbReference>
<feature type="binding site" evidence="9">
    <location>
        <position position="92"/>
    </location>
    <ligand>
        <name>Mg(2+)</name>
        <dbReference type="ChEBI" id="CHEBI:18420"/>
        <label>1</label>
    </ligand>
</feature>
<proteinExistence type="inferred from homology"/>
<keyword evidence="13" id="KW-1185">Reference proteome</keyword>
<keyword evidence="9" id="KW-0460">Magnesium</keyword>
<evidence type="ECO:0000256" key="2">
    <source>
        <dbReference type="ARBA" id="ARBA00022605"/>
    </source>
</evidence>
<dbReference type="NCBIfam" id="TIGR01245">
    <property type="entry name" value="trpD"/>
    <property type="match status" value="1"/>
</dbReference>
<dbReference type="STRING" id="1424294.Gferi_06575"/>
<evidence type="ECO:0000259" key="11">
    <source>
        <dbReference type="Pfam" id="PF02885"/>
    </source>
</evidence>
<dbReference type="InterPro" id="IPR005940">
    <property type="entry name" value="Anthranilate_Pribosyl_Tfrase"/>
</dbReference>
<dbReference type="PANTHER" id="PTHR43285:SF2">
    <property type="entry name" value="ANTHRANILATE PHOSPHORIBOSYLTRANSFERASE"/>
    <property type="match status" value="1"/>
</dbReference>
<name>A0A1D8GEE0_9FIRM</name>
<keyword evidence="4 9" id="KW-0808">Transferase</keyword>
<dbReference type="SUPFAM" id="SSF47648">
    <property type="entry name" value="Nucleoside phosphorylase/phosphoribosyltransferase N-terminal domain"/>
    <property type="match status" value="1"/>
</dbReference>
<comment type="catalytic activity">
    <reaction evidence="7 9">
        <text>N-(5-phospho-beta-D-ribosyl)anthranilate + diphosphate = 5-phospho-alpha-D-ribose 1-diphosphate + anthranilate</text>
        <dbReference type="Rhea" id="RHEA:11768"/>
        <dbReference type="ChEBI" id="CHEBI:16567"/>
        <dbReference type="ChEBI" id="CHEBI:18277"/>
        <dbReference type="ChEBI" id="CHEBI:33019"/>
        <dbReference type="ChEBI" id="CHEBI:58017"/>
        <dbReference type="EC" id="2.4.2.18"/>
    </reaction>
</comment>
<comment type="function">
    <text evidence="9">Catalyzes the transfer of the phosphoribosyl group of 5-phosphorylribose-1-pyrophosphate (PRPP) to anthranilate to yield N-(5'-phosphoribosyl)-anthranilate (PRA).</text>
</comment>
<feature type="domain" description="Glycosyl transferase family 3" evidence="10">
    <location>
        <begin position="75"/>
        <end position="319"/>
    </location>
</feature>
<dbReference type="HAMAP" id="MF_00211">
    <property type="entry name" value="TrpD"/>
    <property type="match status" value="1"/>
</dbReference>
<dbReference type="EMBL" id="CP017269">
    <property type="protein sequence ID" value="AOT69260.1"/>
    <property type="molecule type" value="Genomic_DNA"/>
</dbReference>
<dbReference type="GO" id="GO:0000162">
    <property type="term" value="P:L-tryptophan biosynthetic process"/>
    <property type="evidence" value="ECO:0007669"/>
    <property type="project" value="UniProtKB-UniRule"/>
</dbReference>